<dbReference type="STRING" id="517719.SAMN05421762_0689"/>
<dbReference type="RefSeq" id="WP_093450426.1">
    <property type="nucleotide sequence ID" value="NZ_FNZG01000002.1"/>
</dbReference>
<dbReference type="PANTHER" id="PTHR30469:SF15">
    <property type="entry name" value="HLYD FAMILY OF SECRETION PROTEINS"/>
    <property type="match status" value="1"/>
</dbReference>
<evidence type="ECO:0000313" key="3">
    <source>
        <dbReference type="Proteomes" id="UP000231644"/>
    </source>
</evidence>
<dbReference type="GO" id="GO:0015562">
    <property type="term" value="F:efflux transmembrane transporter activity"/>
    <property type="evidence" value="ECO:0007669"/>
    <property type="project" value="TreeGrafter"/>
</dbReference>
<dbReference type="PANTHER" id="PTHR30469">
    <property type="entry name" value="MULTIDRUG RESISTANCE PROTEIN MDTA"/>
    <property type="match status" value="1"/>
</dbReference>
<dbReference type="Gene3D" id="2.40.30.170">
    <property type="match status" value="1"/>
</dbReference>
<evidence type="ECO:0000259" key="1">
    <source>
        <dbReference type="Pfam" id="PF25917"/>
    </source>
</evidence>
<proteinExistence type="predicted"/>
<dbReference type="Gene3D" id="2.40.50.100">
    <property type="match status" value="1"/>
</dbReference>
<organism evidence="2 3">
    <name type="scientific">Pseudooceanicola nitratireducens</name>
    <dbReference type="NCBI Taxonomy" id="517719"/>
    <lineage>
        <taxon>Bacteria</taxon>
        <taxon>Pseudomonadati</taxon>
        <taxon>Pseudomonadota</taxon>
        <taxon>Alphaproteobacteria</taxon>
        <taxon>Rhodobacterales</taxon>
        <taxon>Paracoccaceae</taxon>
        <taxon>Pseudooceanicola</taxon>
    </lineage>
</organism>
<dbReference type="AlphaFoldDB" id="A0A1I1IJM7"/>
<keyword evidence="3" id="KW-1185">Reference proteome</keyword>
<dbReference type="InterPro" id="IPR058625">
    <property type="entry name" value="MdtA-like_BSH"/>
</dbReference>
<dbReference type="Pfam" id="PF25917">
    <property type="entry name" value="BSH_RND"/>
    <property type="match status" value="1"/>
</dbReference>
<evidence type="ECO:0000313" key="2">
    <source>
        <dbReference type="EMBL" id="SFC36395.1"/>
    </source>
</evidence>
<dbReference type="EMBL" id="FOLX01000001">
    <property type="protein sequence ID" value="SFC36395.1"/>
    <property type="molecule type" value="Genomic_DNA"/>
</dbReference>
<dbReference type="Gene3D" id="1.10.287.470">
    <property type="entry name" value="Helix hairpin bin"/>
    <property type="match status" value="1"/>
</dbReference>
<dbReference type="Proteomes" id="UP000231644">
    <property type="component" value="Unassembled WGS sequence"/>
</dbReference>
<accession>A0A1I1IJM7</accession>
<feature type="domain" description="Multidrug resistance protein MdtA-like barrel-sandwich hybrid" evidence="1">
    <location>
        <begin position="76"/>
        <end position="261"/>
    </location>
</feature>
<protein>
    <submittedName>
        <fullName evidence="2">Biotin-lipoyl like</fullName>
    </submittedName>
</protein>
<dbReference type="SUPFAM" id="SSF111369">
    <property type="entry name" value="HlyD-like secretion proteins"/>
    <property type="match status" value="1"/>
</dbReference>
<gene>
    <name evidence="2" type="ORF">SAMN05421762_0689</name>
</gene>
<reference evidence="2 3" key="1">
    <citation type="submission" date="2016-10" db="EMBL/GenBank/DDBJ databases">
        <authorList>
            <person name="de Groot N.N."/>
        </authorList>
    </citation>
    <scope>NUCLEOTIDE SEQUENCE [LARGE SCALE GENOMIC DNA]</scope>
    <source>
        <strain evidence="2 3">DSM 29619</strain>
    </source>
</reference>
<name>A0A1I1IJM7_9RHOB</name>
<sequence>MRFLRHSLSGLFLVALTLGLIVVAVSSVRDAVVARMSETPRMPPAQERVFSVNAVPARLETITPEMTAFGEILSRRTLEIRAATAGTVIELAEDFEEGARVTRGQVLARIDPANAQSALDRATNNLADADVATRDAERAVAIARDTLTATQEQADLRQRAYERQVDLADRGVGSASAVETAEIAAAAARQSVLSARNALATAETRVETAANDLSRARIAQGEAQRVLDNTVVRAEFDGTLSGPTAVQGGLVSANEQLAQLVDDTALEVAFRVSTSQYARLLNDQGRLLSAPVTVTLDVSGIALTADGTITRDSAAVGEGQTGRLIYARLDSARGLKPGDFVTVSITEPPLENVARLPATALDAAETVLAITPDDRLETLQVTLMRRQGDDVLVRAPDIEGREIVAQRSPLLGSGIKVRPLRTGPQDEAGSAPALVELTPERREKLKAFITGNDRLPSDIKTRILTQLEADRVPAAMIERIESRMGG</sequence>
<dbReference type="OrthoDB" id="7626141at2"/>
<dbReference type="Gene3D" id="2.40.420.20">
    <property type="match status" value="1"/>
</dbReference>
<dbReference type="GO" id="GO:1990281">
    <property type="term" value="C:efflux pump complex"/>
    <property type="evidence" value="ECO:0007669"/>
    <property type="project" value="TreeGrafter"/>
</dbReference>